<dbReference type="InterPro" id="IPR002656">
    <property type="entry name" value="Acyl_transf_3_dom"/>
</dbReference>
<evidence type="ECO:0000313" key="5">
    <source>
        <dbReference type="Proteomes" id="UP000316747"/>
    </source>
</evidence>
<dbReference type="GO" id="GO:0009103">
    <property type="term" value="P:lipopolysaccharide biosynthetic process"/>
    <property type="evidence" value="ECO:0007669"/>
    <property type="project" value="TreeGrafter"/>
</dbReference>
<evidence type="ECO:0000256" key="2">
    <source>
        <dbReference type="SAM" id="Phobius"/>
    </source>
</evidence>
<feature type="domain" description="Acyltransferase 3" evidence="3">
    <location>
        <begin position="13"/>
        <end position="365"/>
    </location>
</feature>
<keyword evidence="2" id="KW-0472">Membrane</keyword>
<feature type="transmembrane region" description="Helical" evidence="2">
    <location>
        <begin position="12"/>
        <end position="31"/>
    </location>
</feature>
<evidence type="ECO:0000313" key="4">
    <source>
        <dbReference type="EMBL" id="TQM58264.1"/>
    </source>
</evidence>
<dbReference type="GO" id="GO:0016747">
    <property type="term" value="F:acyltransferase activity, transferring groups other than amino-acyl groups"/>
    <property type="evidence" value="ECO:0007669"/>
    <property type="project" value="InterPro"/>
</dbReference>
<dbReference type="Pfam" id="PF01757">
    <property type="entry name" value="Acyl_transf_3"/>
    <property type="match status" value="1"/>
</dbReference>
<dbReference type="Proteomes" id="UP000316747">
    <property type="component" value="Unassembled WGS sequence"/>
</dbReference>
<dbReference type="AlphaFoldDB" id="A0A543HIZ0"/>
<reference evidence="4 5" key="1">
    <citation type="submission" date="2019-06" db="EMBL/GenBank/DDBJ databases">
        <title>Genome sequencing of plant associated microbes to promote plant fitness in Sorghum bicolor and Oryza sativa.</title>
        <authorList>
            <person name="Coleman-Derr D."/>
        </authorList>
    </citation>
    <scope>NUCLEOTIDE SEQUENCE [LARGE SCALE GENOMIC DNA]</scope>
    <source>
        <strain evidence="4 5">KV-663</strain>
    </source>
</reference>
<evidence type="ECO:0000259" key="3">
    <source>
        <dbReference type="Pfam" id="PF01757"/>
    </source>
</evidence>
<feature type="transmembrane region" description="Helical" evidence="2">
    <location>
        <begin position="172"/>
        <end position="194"/>
    </location>
</feature>
<sequence length="402" mass="42870">MTPRPGAHPTRFRALDGLRLVGALAVLTTHVGFESGAALEGRFAGLISRLDVGVALFFVVSGFLLFRPHAMAHLQGHHRPRPAAYLVRRAGRILPVLWVVVAAAWLLVREDAPVGDYLAHAFLVQIYVGTPQTVGLTQLWSLCTEVAFYLALPVVAALACRGPRDHRWVRRMSVAGGVLVLAGPAWMAIVTVLGQSQARLWLPGFVGWFGLGMLLAAWHAARTTGVLPAGRLDRLAAYPGTVWGLAAALFVLASTPVAGPLDLTEPTPLQAATKSLLYAVIGALVVLPTVLAVPPAPEPTAVRALSGRVGVGLGLISYGVFAYHVVILELVSRWLGLATFEGGFWERWLLTAALAVAVATVSYVVLERPVMRRVRTMPSLGRRRPSPSATHSDAATPSHTPA</sequence>
<feature type="transmembrane region" description="Helical" evidence="2">
    <location>
        <begin position="86"/>
        <end position="108"/>
    </location>
</feature>
<dbReference type="GO" id="GO:0016020">
    <property type="term" value="C:membrane"/>
    <property type="evidence" value="ECO:0007669"/>
    <property type="project" value="TreeGrafter"/>
</dbReference>
<comment type="caution">
    <text evidence="4">The sequence shown here is derived from an EMBL/GenBank/DDBJ whole genome shotgun (WGS) entry which is preliminary data.</text>
</comment>
<protein>
    <submittedName>
        <fullName evidence="4">Peptidoglycan/LPS O-acetylase OafA/YrhL</fullName>
    </submittedName>
</protein>
<dbReference type="EMBL" id="VFPM01000003">
    <property type="protein sequence ID" value="TQM58264.1"/>
    <property type="molecule type" value="Genomic_DNA"/>
</dbReference>
<keyword evidence="2" id="KW-1133">Transmembrane helix</keyword>
<organism evidence="4 5">
    <name type="scientific">Humibacillus xanthopallidus</name>
    <dbReference type="NCBI Taxonomy" id="412689"/>
    <lineage>
        <taxon>Bacteria</taxon>
        <taxon>Bacillati</taxon>
        <taxon>Actinomycetota</taxon>
        <taxon>Actinomycetes</taxon>
        <taxon>Micrococcales</taxon>
        <taxon>Intrasporangiaceae</taxon>
        <taxon>Humibacillus</taxon>
    </lineage>
</organism>
<dbReference type="PANTHER" id="PTHR23028">
    <property type="entry name" value="ACETYLTRANSFERASE"/>
    <property type="match status" value="1"/>
</dbReference>
<feature type="region of interest" description="Disordered" evidence="1">
    <location>
        <begin position="377"/>
        <end position="402"/>
    </location>
</feature>
<gene>
    <name evidence="4" type="ORF">FBY41_3626</name>
</gene>
<accession>A0A543HIZ0</accession>
<feature type="transmembrane region" description="Helical" evidence="2">
    <location>
        <begin position="275"/>
        <end position="293"/>
    </location>
</feature>
<feature type="transmembrane region" description="Helical" evidence="2">
    <location>
        <begin position="305"/>
        <end position="328"/>
    </location>
</feature>
<dbReference type="InterPro" id="IPR050879">
    <property type="entry name" value="Acyltransferase_3"/>
</dbReference>
<feature type="transmembrane region" description="Helical" evidence="2">
    <location>
        <begin position="139"/>
        <end position="160"/>
    </location>
</feature>
<dbReference type="RefSeq" id="WP_141845622.1">
    <property type="nucleotide sequence ID" value="NZ_VFPM01000003.1"/>
</dbReference>
<proteinExistence type="predicted"/>
<feature type="transmembrane region" description="Helical" evidence="2">
    <location>
        <begin position="43"/>
        <end position="66"/>
    </location>
</feature>
<keyword evidence="5" id="KW-1185">Reference proteome</keyword>
<feature type="compositionally biased region" description="Polar residues" evidence="1">
    <location>
        <begin position="387"/>
        <end position="402"/>
    </location>
</feature>
<feature type="transmembrane region" description="Helical" evidence="2">
    <location>
        <begin position="348"/>
        <end position="366"/>
    </location>
</feature>
<feature type="transmembrane region" description="Helical" evidence="2">
    <location>
        <begin position="200"/>
        <end position="221"/>
    </location>
</feature>
<evidence type="ECO:0000256" key="1">
    <source>
        <dbReference type="SAM" id="MobiDB-lite"/>
    </source>
</evidence>
<dbReference type="OrthoDB" id="5242306at2"/>
<dbReference type="PANTHER" id="PTHR23028:SF53">
    <property type="entry name" value="ACYL_TRANSF_3 DOMAIN-CONTAINING PROTEIN"/>
    <property type="match status" value="1"/>
</dbReference>
<name>A0A543HIZ0_9MICO</name>
<feature type="transmembrane region" description="Helical" evidence="2">
    <location>
        <begin position="242"/>
        <end position="263"/>
    </location>
</feature>
<keyword evidence="2" id="KW-0812">Transmembrane</keyword>